<comment type="caution">
    <text evidence="2">The sequence shown here is derived from an EMBL/GenBank/DDBJ whole genome shotgun (WGS) entry which is preliminary data.</text>
</comment>
<evidence type="ECO:0000313" key="3">
    <source>
        <dbReference type="Proteomes" id="UP001595868"/>
    </source>
</evidence>
<dbReference type="InterPro" id="IPR022183">
    <property type="entry name" value="DUF3710"/>
</dbReference>
<dbReference type="Proteomes" id="UP001595868">
    <property type="component" value="Unassembled WGS sequence"/>
</dbReference>
<dbReference type="RefSeq" id="WP_377542334.1">
    <property type="nucleotide sequence ID" value="NZ_JBHSBN010000002.1"/>
</dbReference>
<protein>
    <submittedName>
        <fullName evidence="2">DUF3710 domain-containing protein</fullName>
    </submittedName>
</protein>
<evidence type="ECO:0000313" key="2">
    <source>
        <dbReference type="EMBL" id="MFC4105310.1"/>
    </source>
</evidence>
<feature type="region of interest" description="Disordered" evidence="1">
    <location>
        <begin position="1"/>
        <end position="47"/>
    </location>
</feature>
<organism evidence="2 3">
    <name type="scientific">Micromonospora zhanjiangensis</name>
    <dbReference type="NCBI Taxonomy" id="1522057"/>
    <lineage>
        <taxon>Bacteria</taxon>
        <taxon>Bacillati</taxon>
        <taxon>Actinomycetota</taxon>
        <taxon>Actinomycetes</taxon>
        <taxon>Micromonosporales</taxon>
        <taxon>Micromonosporaceae</taxon>
        <taxon>Micromonospora</taxon>
    </lineage>
</organism>
<name>A0ABV8KGW1_9ACTN</name>
<accession>A0ABV8KGW1</accession>
<dbReference type="Pfam" id="PF12502">
    <property type="entry name" value="DUF3710"/>
    <property type="match status" value="1"/>
</dbReference>
<gene>
    <name evidence="2" type="ORF">ACFOX0_05065</name>
</gene>
<proteinExistence type="predicted"/>
<keyword evidence="3" id="KW-1185">Reference proteome</keyword>
<reference evidence="3" key="1">
    <citation type="journal article" date="2019" name="Int. J. Syst. Evol. Microbiol.">
        <title>The Global Catalogue of Microorganisms (GCM) 10K type strain sequencing project: providing services to taxonomists for standard genome sequencing and annotation.</title>
        <authorList>
            <consortium name="The Broad Institute Genomics Platform"/>
            <consortium name="The Broad Institute Genome Sequencing Center for Infectious Disease"/>
            <person name="Wu L."/>
            <person name="Ma J."/>
        </authorList>
    </citation>
    <scope>NUCLEOTIDE SEQUENCE [LARGE SCALE GENOMIC DNA]</scope>
    <source>
        <strain evidence="3">2902at01</strain>
    </source>
</reference>
<feature type="compositionally biased region" description="Basic residues" evidence="1">
    <location>
        <begin position="1"/>
        <end position="11"/>
    </location>
</feature>
<sequence>MIFKGRRSSGRHARDGRPVDGATGDLDASSEADTPERGPYDISAAPDGVQRLDLGSLHIPAVDGVEVRVQADPDGTIQQVVLVHGENALQLGAFAAPRTEGIWGEVRDEIRASLVEQGATARETDGDYGTELWARVNTPDGPADLRFVGVDGPRWMVRALYQGRAATDPAAAGPLAEVLDGLVVDRGQEAKPVREALPLRLPREVAEQAVRDNADGDGGGAVNGTPPGQQHPYRAQPAPGQGGRG</sequence>
<dbReference type="EMBL" id="JBHSBN010000002">
    <property type="protein sequence ID" value="MFC4105310.1"/>
    <property type="molecule type" value="Genomic_DNA"/>
</dbReference>
<evidence type="ECO:0000256" key="1">
    <source>
        <dbReference type="SAM" id="MobiDB-lite"/>
    </source>
</evidence>
<feature type="compositionally biased region" description="Basic and acidic residues" evidence="1">
    <location>
        <begin position="205"/>
        <end position="214"/>
    </location>
</feature>
<feature type="region of interest" description="Disordered" evidence="1">
    <location>
        <begin position="205"/>
        <end position="245"/>
    </location>
</feature>